<protein>
    <submittedName>
        <fullName evidence="1">Uncharacterized protein</fullName>
    </submittedName>
</protein>
<accession>A0A4Z2GFG3</accession>
<comment type="caution">
    <text evidence="1">The sequence shown here is derived from an EMBL/GenBank/DDBJ whole genome shotgun (WGS) entry which is preliminary data.</text>
</comment>
<name>A0A4Z2GFG3_9TELE</name>
<dbReference type="Proteomes" id="UP000314294">
    <property type="component" value="Unassembled WGS sequence"/>
</dbReference>
<evidence type="ECO:0000313" key="2">
    <source>
        <dbReference type="Proteomes" id="UP000314294"/>
    </source>
</evidence>
<sequence>MSAEAPPLSSSSTNAWWPPRTASCSAVFPWRFTAFSSAALCSHTTLPLPSCSRLVLMDQFARCSGVALCSVRALTSAPWRISRAASGERPCSAATCSGVKPPALQLFTPRAPACRTDS</sequence>
<dbReference type="AlphaFoldDB" id="A0A4Z2GFG3"/>
<reference evidence="1 2" key="1">
    <citation type="submission" date="2019-03" db="EMBL/GenBank/DDBJ databases">
        <title>First draft genome of Liparis tanakae, snailfish: a comprehensive survey of snailfish specific genes.</title>
        <authorList>
            <person name="Kim W."/>
            <person name="Song I."/>
            <person name="Jeong J.-H."/>
            <person name="Kim D."/>
            <person name="Kim S."/>
            <person name="Ryu S."/>
            <person name="Song J.Y."/>
            <person name="Lee S.K."/>
        </authorList>
    </citation>
    <scope>NUCLEOTIDE SEQUENCE [LARGE SCALE GENOMIC DNA]</scope>
    <source>
        <tissue evidence="1">Muscle</tissue>
    </source>
</reference>
<organism evidence="1 2">
    <name type="scientific">Liparis tanakae</name>
    <name type="common">Tanaka's snailfish</name>
    <dbReference type="NCBI Taxonomy" id="230148"/>
    <lineage>
        <taxon>Eukaryota</taxon>
        <taxon>Metazoa</taxon>
        <taxon>Chordata</taxon>
        <taxon>Craniata</taxon>
        <taxon>Vertebrata</taxon>
        <taxon>Euteleostomi</taxon>
        <taxon>Actinopterygii</taxon>
        <taxon>Neopterygii</taxon>
        <taxon>Teleostei</taxon>
        <taxon>Neoteleostei</taxon>
        <taxon>Acanthomorphata</taxon>
        <taxon>Eupercaria</taxon>
        <taxon>Perciformes</taxon>
        <taxon>Cottioidei</taxon>
        <taxon>Cottales</taxon>
        <taxon>Liparidae</taxon>
        <taxon>Liparis</taxon>
    </lineage>
</organism>
<dbReference type="OrthoDB" id="411646at2759"/>
<dbReference type="EMBL" id="SRLO01000558">
    <property type="protein sequence ID" value="TNN52139.1"/>
    <property type="molecule type" value="Genomic_DNA"/>
</dbReference>
<keyword evidence="2" id="KW-1185">Reference proteome</keyword>
<gene>
    <name evidence="1" type="ORF">EYF80_037678</name>
</gene>
<proteinExistence type="predicted"/>
<evidence type="ECO:0000313" key="1">
    <source>
        <dbReference type="EMBL" id="TNN52139.1"/>
    </source>
</evidence>